<evidence type="ECO:0000313" key="1">
    <source>
        <dbReference type="EMBL" id="AIN96714.1"/>
    </source>
</evidence>
<reference evidence="1 2" key="1">
    <citation type="journal article" date="2015" name="Sci. Rep.">
        <title>The genome of Leishmania panamensis: insights into genomics of the L. (Viannia) subgenus.</title>
        <authorList>
            <person name="Llanes A."/>
            <person name="Restrepo C.M."/>
            <person name="Vecchio G.D."/>
            <person name="Anguizola F.J."/>
            <person name="Lleonart R."/>
        </authorList>
    </citation>
    <scope>NUCLEOTIDE SEQUENCE [LARGE SCALE GENOMIC DNA]</scope>
    <source>
        <strain evidence="1 2">MHOM/PA/94/PSC-1</strain>
    </source>
</reference>
<evidence type="ECO:0000313" key="2">
    <source>
        <dbReference type="Proteomes" id="UP000063063"/>
    </source>
</evidence>
<dbReference type="RefSeq" id="XP_010697367.1">
    <property type="nucleotide sequence ID" value="XM_010699065.1"/>
</dbReference>
<dbReference type="Proteomes" id="UP000063063">
    <property type="component" value="Chromosome 14"/>
</dbReference>
<dbReference type="EMBL" id="CP009383">
    <property type="protein sequence ID" value="AIN96714.1"/>
    <property type="molecule type" value="Genomic_DNA"/>
</dbReference>
<proteinExistence type="predicted"/>
<dbReference type="eggNOG" id="ENOG502SHH2">
    <property type="taxonomic scope" value="Eukaryota"/>
</dbReference>
<keyword evidence="2" id="KW-1185">Reference proteome</keyword>
<name>A0A088RNC5_LEIPA</name>
<organism evidence="1 2">
    <name type="scientific">Leishmania panamensis</name>
    <dbReference type="NCBI Taxonomy" id="5679"/>
    <lineage>
        <taxon>Eukaryota</taxon>
        <taxon>Discoba</taxon>
        <taxon>Euglenozoa</taxon>
        <taxon>Kinetoplastea</taxon>
        <taxon>Metakinetoplastina</taxon>
        <taxon>Trypanosomatida</taxon>
        <taxon>Trypanosomatidae</taxon>
        <taxon>Leishmaniinae</taxon>
        <taxon>Leishmania</taxon>
        <taxon>Leishmania guyanensis species complex</taxon>
    </lineage>
</organism>
<dbReference type="KEGG" id="lpan:LPMP_141380"/>
<gene>
    <name evidence="1" type="ORF">LPMP_141380</name>
</gene>
<dbReference type="GeneID" id="22573405"/>
<dbReference type="VEuPathDB" id="TriTrypDB:LPAL13_140019700"/>
<dbReference type="VEuPathDB" id="TriTrypDB:LPMP_141380"/>
<dbReference type="OrthoDB" id="262843at2759"/>
<sequence>MCVCRMAKMQNRYPAGTKTVGDVLWFSASDTLSGAEQPRNGTARLVPPDMSDLPPRQLALLPTPQPHKPRLTAVVHRRSQHSSSVRSTSSRRPLDEALFCALIMESEAEVLRRLRAHGLAALMDDFQTVCSNLSLHNVRSEEFTFMCAAVLQCPVRPRDGEIVFAFLRGNRTPGGGISVVELLERLRTLFEPLEVLCALQLKCLLETRRLDYCNVALNELERAGAGLRSLLINNPLRDKVDAEWERLVAELLRLQVHFAVPVPTFRLLVRRSARALRSVVRALGWDGKIRWRLCREGEDEVSDDGVQEPLRAFDVSRLTACTVLDLCNEAGVQDSGTALLSAVTKTYNRGLTIRTKSPVAAEGLSPALRATVRATRHASPFGSPNSAADPTHPRFKADLYAVLPASPSCTAARMTA</sequence>
<protein>
    <submittedName>
        <fullName evidence="1">Uncharacterized protein</fullName>
    </submittedName>
</protein>
<dbReference type="AlphaFoldDB" id="A0A088RNC5"/>
<accession>A0A088RNC5</accession>